<name>A0A4D6BN38_9FLOR</name>
<evidence type="ECO:0000313" key="10">
    <source>
        <dbReference type="EMBL" id="QBX88618.1"/>
    </source>
</evidence>
<dbReference type="EMBL" id="MH026108">
    <property type="protein sequence ID" value="QBX88618.1"/>
    <property type="molecule type" value="Genomic_DNA"/>
</dbReference>
<comment type="similarity">
    <text evidence="2 9">Belongs to the universal ribosomal protein uL22 family.</text>
</comment>
<evidence type="ECO:0000256" key="8">
    <source>
        <dbReference type="ARBA" id="ARBA00035416"/>
    </source>
</evidence>
<keyword evidence="4" id="KW-0694">RNA-binding</keyword>
<dbReference type="Gene3D" id="3.90.470.10">
    <property type="entry name" value="Ribosomal protein L22/L17"/>
    <property type="match status" value="1"/>
</dbReference>
<reference evidence="10" key="1">
    <citation type="journal article" date="2019" name="Phycologia">
        <title>Chloroplast and mitochondrial genomes of Balbiania investiens (Balbianiales, Nemaliophycidae).</title>
        <authorList>
            <person name="Evans J.R."/>
            <person name="StAmour N."/>
            <person name="Verbruggen H."/>
            <person name="Salomaki E.D."/>
            <person name="Vis M.L."/>
        </authorList>
    </citation>
    <scope>NUCLEOTIDE SEQUENCE</scope>
</reference>
<gene>
    <name evidence="10" type="primary">rpl22</name>
</gene>
<dbReference type="Pfam" id="PF00237">
    <property type="entry name" value="Ribosomal_L22"/>
    <property type="match status" value="1"/>
</dbReference>
<dbReference type="SUPFAM" id="SSF54843">
    <property type="entry name" value="Ribosomal protein L22"/>
    <property type="match status" value="1"/>
</dbReference>
<geneLocation type="plastid" evidence="10"/>
<dbReference type="InterPro" id="IPR005727">
    <property type="entry name" value="Ribosomal_uL22_bac/chlpt-type"/>
</dbReference>
<evidence type="ECO:0000256" key="7">
    <source>
        <dbReference type="ARBA" id="ARBA00035285"/>
    </source>
</evidence>
<keyword evidence="5 9" id="KW-0689">Ribosomal protein</keyword>
<dbReference type="InterPro" id="IPR018260">
    <property type="entry name" value="Ribosomal_uL22_CS"/>
</dbReference>
<evidence type="ECO:0000256" key="5">
    <source>
        <dbReference type="ARBA" id="ARBA00022980"/>
    </source>
</evidence>
<dbReference type="HAMAP" id="MF_01331_B">
    <property type="entry name" value="Ribosomal_uL22_B"/>
    <property type="match status" value="1"/>
</dbReference>
<evidence type="ECO:0000256" key="6">
    <source>
        <dbReference type="ARBA" id="ARBA00023274"/>
    </source>
</evidence>
<evidence type="ECO:0000256" key="1">
    <source>
        <dbReference type="ARBA" id="ARBA00003611"/>
    </source>
</evidence>
<dbReference type="InterPro" id="IPR036394">
    <property type="entry name" value="Ribosomal_uL22_sf"/>
</dbReference>
<keyword evidence="6 9" id="KW-0687">Ribonucleoprotein</keyword>
<dbReference type="GeneID" id="40138773"/>
<dbReference type="PROSITE" id="PS00464">
    <property type="entry name" value="RIBOSOMAL_L22"/>
    <property type="match status" value="1"/>
</dbReference>
<dbReference type="PANTHER" id="PTHR13501">
    <property type="entry name" value="CHLOROPLAST 50S RIBOSOMAL PROTEIN L22-RELATED"/>
    <property type="match status" value="1"/>
</dbReference>
<evidence type="ECO:0000256" key="2">
    <source>
        <dbReference type="ARBA" id="ARBA00009451"/>
    </source>
</evidence>
<dbReference type="GO" id="GO:0003735">
    <property type="term" value="F:structural constituent of ribosome"/>
    <property type="evidence" value="ECO:0007669"/>
    <property type="project" value="InterPro"/>
</dbReference>
<dbReference type="InterPro" id="IPR047867">
    <property type="entry name" value="Ribosomal_uL22_bac/org-type"/>
</dbReference>
<comment type="function">
    <text evidence="1">This protein binds specifically to 23S rRNA.</text>
</comment>
<proteinExistence type="inferred from homology"/>
<keyword evidence="3" id="KW-0699">rRNA-binding</keyword>
<dbReference type="InterPro" id="IPR001063">
    <property type="entry name" value="Ribosomal_uL22"/>
</dbReference>
<keyword evidence="10" id="KW-0934">Plastid</keyword>
<evidence type="ECO:0000256" key="3">
    <source>
        <dbReference type="ARBA" id="ARBA00022730"/>
    </source>
</evidence>
<dbReference type="PANTHER" id="PTHR13501:SF8">
    <property type="entry name" value="LARGE RIBOSOMAL SUBUNIT PROTEIN UL22M"/>
    <property type="match status" value="1"/>
</dbReference>
<protein>
    <recommendedName>
        <fullName evidence="7">Large ribosomal subunit protein uL22c</fullName>
    </recommendedName>
    <alternativeName>
        <fullName evidence="8">50S ribosomal protein L22, chloroplastic</fullName>
    </alternativeName>
</protein>
<dbReference type="GO" id="GO:0019843">
    <property type="term" value="F:rRNA binding"/>
    <property type="evidence" value="ECO:0007669"/>
    <property type="project" value="UniProtKB-KW"/>
</dbReference>
<sequence length="139" mass="15711">MYRVELSEVTLKMIEKQGVNNMVNINNEATAIGKYLRLSPIKVSRVLDQIRGQDYQKAVLMLQFMPYRACISIKKILESAAANAEHKHGISKSKLLINKAFVNKGPTMKRFQPRAQGRAFPINKPTCHITLSVIDISKI</sequence>
<dbReference type="GO" id="GO:0022625">
    <property type="term" value="C:cytosolic large ribosomal subunit"/>
    <property type="evidence" value="ECO:0007669"/>
    <property type="project" value="TreeGrafter"/>
</dbReference>
<dbReference type="RefSeq" id="YP_009628835.1">
    <property type="nucleotide sequence ID" value="NC_042171.1"/>
</dbReference>
<dbReference type="NCBIfam" id="TIGR01044">
    <property type="entry name" value="rplV_bact"/>
    <property type="match status" value="1"/>
</dbReference>
<dbReference type="GO" id="GO:0006412">
    <property type="term" value="P:translation"/>
    <property type="evidence" value="ECO:0007669"/>
    <property type="project" value="InterPro"/>
</dbReference>
<organism evidence="10">
    <name type="scientific">Balbiania investiens</name>
    <dbReference type="NCBI Taxonomy" id="111861"/>
    <lineage>
        <taxon>Eukaryota</taxon>
        <taxon>Rhodophyta</taxon>
        <taxon>Florideophyceae</taxon>
        <taxon>Nemaliophycidae</taxon>
        <taxon>Balbianiales</taxon>
        <taxon>Balbianiaceae</taxon>
        <taxon>Balbiania</taxon>
    </lineage>
</organism>
<dbReference type="CDD" id="cd00336">
    <property type="entry name" value="Ribosomal_L22"/>
    <property type="match status" value="1"/>
</dbReference>
<evidence type="ECO:0000256" key="9">
    <source>
        <dbReference type="RuleBase" id="RU004005"/>
    </source>
</evidence>
<dbReference type="AlphaFoldDB" id="A0A4D6BN38"/>
<evidence type="ECO:0000256" key="4">
    <source>
        <dbReference type="ARBA" id="ARBA00022884"/>
    </source>
</evidence>
<accession>A0A4D6BN38</accession>